<organism evidence="2 3">
    <name type="scientific">Candidatus Competibacter denitrificans Run_A_D11</name>
    <dbReference type="NCBI Taxonomy" id="1400863"/>
    <lineage>
        <taxon>Bacteria</taxon>
        <taxon>Pseudomonadati</taxon>
        <taxon>Pseudomonadota</taxon>
        <taxon>Gammaproteobacteria</taxon>
        <taxon>Candidatus Competibacteraceae</taxon>
        <taxon>Candidatus Competibacter</taxon>
    </lineage>
</organism>
<comment type="caution">
    <text evidence="2">The sequence shown here is derived from an EMBL/GenBank/DDBJ whole genome shotgun (WGS) entry which is preliminary data.</text>
</comment>
<dbReference type="STRING" id="1400863.BN873_310016"/>
<dbReference type="AlphaFoldDB" id="W6M482"/>
<gene>
    <name evidence="2" type="ORF">BN873_310016</name>
</gene>
<sequence length="88" mass="9098">MASDAGDGPGDCDVGGAGVNLQRYAGRGLRPVGHPDYSGEMRDEEAERDGGGGGVFDVDVDGDGFHAGSPHSSVLMRSARFLISFRIS</sequence>
<reference evidence="2" key="2">
    <citation type="submission" date="2014-03" db="EMBL/GenBank/DDBJ databases">
        <title>Candidatus Competibacter-lineage genomes retrieved from metagenomes reveal functional metabolic diversity.</title>
        <authorList>
            <person name="McIlroy S.J."/>
            <person name="Albertsen M."/>
            <person name="Andresen E.K."/>
            <person name="Saunders A.M."/>
            <person name="Kristiansen R."/>
            <person name="Stokholm-Bjerregaard M."/>
            <person name="Nielsen K.L."/>
            <person name="Nielsen P.H."/>
        </authorList>
    </citation>
    <scope>NUCLEOTIDE SEQUENCE</scope>
    <source>
        <strain evidence="2">Run_A_D11</strain>
    </source>
</reference>
<accession>W6M482</accession>
<proteinExistence type="predicted"/>
<protein>
    <submittedName>
        <fullName evidence="2">Uncharacterized protein</fullName>
    </submittedName>
</protein>
<dbReference type="EMBL" id="CBTJ020000038">
    <property type="protein sequence ID" value="CDI02497.1"/>
    <property type="molecule type" value="Genomic_DNA"/>
</dbReference>
<name>W6M482_9GAMM</name>
<dbReference type="Proteomes" id="UP000035760">
    <property type="component" value="Unassembled WGS sequence"/>
</dbReference>
<evidence type="ECO:0000313" key="2">
    <source>
        <dbReference type="EMBL" id="CDI02497.1"/>
    </source>
</evidence>
<evidence type="ECO:0000256" key="1">
    <source>
        <dbReference type="SAM" id="MobiDB-lite"/>
    </source>
</evidence>
<reference evidence="2" key="1">
    <citation type="submission" date="2013-07" db="EMBL/GenBank/DDBJ databases">
        <authorList>
            <person name="McIlroy S."/>
        </authorList>
    </citation>
    <scope>NUCLEOTIDE SEQUENCE [LARGE SCALE GENOMIC DNA]</scope>
    <source>
        <strain evidence="2">Run_A_D11</strain>
    </source>
</reference>
<keyword evidence="3" id="KW-1185">Reference proteome</keyword>
<evidence type="ECO:0000313" key="3">
    <source>
        <dbReference type="Proteomes" id="UP000035760"/>
    </source>
</evidence>
<feature type="region of interest" description="Disordered" evidence="1">
    <location>
        <begin position="25"/>
        <end position="62"/>
    </location>
</feature>